<evidence type="ECO:0000313" key="3">
    <source>
        <dbReference type="EMBL" id="AEK36185.1"/>
    </source>
</evidence>
<proteinExistence type="predicted"/>
<dbReference type="Proteomes" id="UP000006659">
    <property type="component" value="Chromosome"/>
</dbReference>
<keyword evidence="1" id="KW-0175">Coiled coil</keyword>
<organism evidence="3 4">
    <name type="scientific">Corynebacterium variabile (strain DSM 44702 / CIP 107183 / JCM 12073 / NCIMB 30131)</name>
    <name type="common">Corynebacterium mooreparkense</name>
    <dbReference type="NCBI Taxonomy" id="858619"/>
    <lineage>
        <taxon>Bacteria</taxon>
        <taxon>Bacillati</taxon>
        <taxon>Actinomycetota</taxon>
        <taxon>Actinomycetes</taxon>
        <taxon>Mycobacteriales</taxon>
        <taxon>Corynebacteriaceae</taxon>
        <taxon>Corynebacterium</taxon>
    </lineage>
</organism>
<dbReference type="AlphaFoldDB" id="G0HB60"/>
<protein>
    <submittedName>
        <fullName evidence="3">Uncharacterized protein</fullName>
    </submittedName>
</protein>
<feature type="coiled-coil region" evidence="1">
    <location>
        <begin position="128"/>
        <end position="158"/>
    </location>
</feature>
<dbReference type="STRING" id="858619.CVAR_0832"/>
<evidence type="ECO:0000313" key="4">
    <source>
        <dbReference type="Proteomes" id="UP000006659"/>
    </source>
</evidence>
<dbReference type="KEGG" id="cva:CVAR_0832"/>
<dbReference type="EMBL" id="CP002917">
    <property type="protein sequence ID" value="AEK36185.1"/>
    <property type="molecule type" value="Genomic_DNA"/>
</dbReference>
<evidence type="ECO:0000256" key="1">
    <source>
        <dbReference type="SAM" id="Coils"/>
    </source>
</evidence>
<evidence type="ECO:0000256" key="2">
    <source>
        <dbReference type="SAM" id="MobiDB-lite"/>
    </source>
</evidence>
<gene>
    <name evidence="3" type="ordered locus">CVAR_0832</name>
</gene>
<name>G0HB60_CORVD</name>
<dbReference type="HOGENOM" id="CLU_1632611_0_0_11"/>
<feature type="region of interest" description="Disordered" evidence="2">
    <location>
        <begin position="90"/>
        <end position="123"/>
    </location>
</feature>
<dbReference type="eggNOG" id="ENOG503299K">
    <property type="taxonomic scope" value="Bacteria"/>
</dbReference>
<reference evidence="3 4" key="1">
    <citation type="journal article" date="2011" name="BMC Genomics">
        <title>Complete genome sequence of Corynebacterium variabile DSM 44702 isolated from the surface of smear-ripened cheeses and insights into cheese ripening and flavor generation.</title>
        <authorList>
            <person name="Schroeder J."/>
            <person name="Maus I."/>
            <person name="Trost E."/>
            <person name="Tauch A."/>
        </authorList>
    </citation>
    <scope>NUCLEOTIDE SEQUENCE [LARGE SCALE GENOMIC DNA]</scope>
    <source>
        <strain evidence="4">DSM 44702 / JCM 12073 / NCIMB 30131</strain>
    </source>
</reference>
<accession>G0HB60</accession>
<sequence length="162" mass="17550">MRGMYPNARKPDPAIAQAWATALARSRRTYPAAVWREAVTVWAVSHSEPPTPHDIIVSAGQVIDAWQSDPRRSVDLESFRNANLRAREARGELPVGTAPESPSGGQRVEIEAGPGGKHAAGRKAWENLRAELRRRREAEAAAEKAARLEAERSAADAVEGAA</sequence>